<evidence type="ECO:0000313" key="9">
    <source>
        <dbReference type="Proteomes" id="UP000198815"/>
    </source>
</evidence>
<evidence type="ECO:0000256" key="3">
    <source>
        <dbReference type="ARBA" id="ARBA00022692"/>
    </source>
</evidence>
<dbReference type="EMBL" id="FOGZ01000002">
    <property type="protein sequence ID" value="SER54575.1"/>
    <property type="molecule type" value="Genomic_DNA"/>
</dbReference>
<dbReference type="PANTHER" id="PTHR30213:SF0">
    <property type="entry name" value="UPF0761 MEMBRANE PROTEIN YIHY"/>
    <property type="match status" value="1"/>
</dbReference>
<gene>
    <name evidence="8" type="ORF">SAMN05443377_10289</name>
</gene>
<feature type="transmembrane region" description="Helical" evidence="7">
    <location>
        <begin position="265"/>
        <end position="289"/>
    </location>
</feature>
<dbReference type="NCBIfam" id="TIGR00765">
    <property type="entry name" value="yihY_not_rbn"/>
    <property type="match status" value="1"/>
</dbReference>
<keyword evidence="5 7" id="KW-0472">Membrane</keyword>
<feature type="transmembrane region" description="Helical" evidence="7">
    <location>
        <begin position="231"/>
        <end position="253"/>
    </location>
</feature>
<sequence length="323" mass="33828">MVTKDENPSPHARQFVAAHDRSFVARAKGMVTRIGEDRVTDQAAALTYYTVFSAFPMLIALISVLKLVGQSERVEPVIDEFVTKAVPDEQMAATITQVVQGFLNSGGAGLGLVIGILLALWSASGYVGAFGRAANSLHGAEESRGFVKLKAQQLGLTAVLVLIMILVVVVFTAGPLVAWIGGTLGSDSGAARLGSLWSWLRWPVIAALLVLMVATLFRFAPDTSARHVPLVSRGSLAAILIALLAVVGFNIYVSGFGNYEKTYGALAGVIVALLLIWIVSIALLVGVLIDAEHDESASLDATGTSGGAGEDEAAEDQQGPARS</sequence>
<evidence type="ECO:0000256" key="5">
    <source>
        <dbReference type="ARBA" id="ARBA00023136"/>
    </source>
</evidence>
<feature type="transmembrane region" description="Helical" evidence="7">
    <location>
        <begin position="46"/>
        <end position="65"/>
    </location>
</feature>
<dbReference type="STRING" id="64702.SAMN05443377_10289"/>
<proteinExistence type="predicted"/>
<protein>
    <submittedName>
        <fullName evidence="8">Membrane protein</fullName>
    </submittedName>
</protein>
<feature type="transmembrane region" description="Helical" evidence="7">
    <location>
        <begin position="200"/>
        <end position="219"/>
    </location>
</feature>
<keyword evidence="3 7" id="KW-0812">Transmembrane</keyword>
<dbReference type="Proteomes" id="UP000198815">
    <property type="component" value="Unassembled WGS sequence"/>
</dbReference>
<organism evidence="8 9">
    <name type="scientific">Propionibacterium cyclohexanicum</name>
    <dbReference type="NCBI Taxonomy" id="64702"/>
    <lineage>
        <taxon>Bacteria</taxon>
        <taxon>Bacillati</taxon>
        <taxon>Actinomycetota</taxon>
        <taxon>Actinomycetes</taxon>
        <taxon>Propionibacteriales</taxon>
        <taxon>Propionibacteriaceae</taxon>
        <taxon>Propionibacterium</taxon>
    </lineage>
</organism>
<keyword evidence="2" id="KW-1003">Cell membrane</keyword>
<name>A0A1H9Q3A0_9ACTN</name>
<feature type="transmembrane region" description="Helical" evidence="7">
    <location>
        <begin position="154"/>
        <end position="180"/>
    </location>
</feature>
<accession>A0A1H9Q3A0</accession>
<evidence type="ECO:0000256" key="4">
    <source>
        <dbReference type="ARBA" id="ARBA00022989"/>
    </source>
</evidence>
<evidence type="ECO:0000256" key="2">
    <source>
        <dbReference type="ARBA" id="ARBA00022475"/>
    </source>
</evidence>
<evidence type="ECO:0000313" key="8">
    <source>
        <dbReference type="EMBL" id="SER54575.1"/>
    </source>
</evidence>
<comment type="subcellular location">
    <subcellularLocation>
        <location evidence="1">Cell membrane</location>
        <topology evidence="1">Multi-pass membrane protein</topology>
    </subcellularLocation>
</comment>
<evidence type="ECO:0000256" key="6">
    <source>
        <dbReference type="SAM" id="MobiDB-lite"/>
    </source>
</evidence>
<reference evidence="8 9" key="1">
    <citation type="submission" date="2016-10" db="EMBL/GenBank/DDBJ databases">
        <authorList>
            <person name="de Groot N.N."/>
        </authorList>
    </citation>
    <scope>NUCLEOTIDE SEQUENCE [LARGE SCALE GENOMIC DNA]</scope>
    <source>
        <strain evidence="8 9">DSM 16859</strain>
    </source>
</reference>
<dbReference type="InterPro" id="IPR017039">
    <property type="entry name" value="Virul_fac_BrkB"/>
</dbReference>
<dbReference type="Pfam" id="PF03631">
    <property type="entry name" value="Virul_fac_BrkB"/>
    <property type="match status" value="1"/>
</dbReference>
<evidence type="ECO:0000256" key="7">
    <source>
        <dbReference type="SAM" id="Phobius"/>
    </source>
</evidence>
<dbReference type="PIRSF" id="PIRSF035875">
    <property type="entry name" value="RNase_BN"/>
    <property type="match status" value="1"/>
</dbReference>
<evidence type="ECO:0000256" key="1">
    <source>
        <dbReference type="ARBA" id="ARBA00004651"/>
    </source>
</evidence>
<keyword evidence="4 7" id="KW-1133">Transmembrane helix</keyword>
<keyword evidence="9" id="KW-1185">Reference proteome</keyword>
<dbReference type="AlphaFoldDB" id="A0A1H9Q3A0"/>
<feature type="transmembrane region" description="Helical" evidence="7">
    <location>
        <begin position="110"/>
        <end position="133"/>
    </location>
</feature>
<dbReference type="GO" id="GO:0005886">
    <property type="term" value="C:plasma membrane"/>
    <property type="evidence" value="ECO:0007669"/>
    <property type="project" value="UniProtKB-SubCell"/>
</dbReference>
<dbReference type="PANTHER" id="PTHR30213">
    <property type="entry name" value="INNER MEMBRANE PROTEIN YHJD"/>
    <property type="match status" value="1"/>
</dbReference>
<feature type="region of interest" description="Disordered" evidence="6">
    <location>
        <begin position="298"/>
        <end position="323"/>
    </location>
</feature>